<proteinExistence type="predicted"/>
<dbReference type="AlphaFoldDB" id="A0AAN6UX56"/>
<keyword evidence="3" id="KW-1185">Reference proteome</keyword>
<comment type="caution">
    <text evidence="2">The sequence shown here is derived from an EMBL/GenBank/DDBJ whole genome shotgun (WGS) entry which is preliminary data.</text>
</comment>
<reference evidence="2" key="1">
    <citation type="journal article" date="2023" name="Mol. Phylogenet. Evol.">
        <title>Genome-scale phylogeny and comparative genomics of the fungal order Sordariales.</title>
        <authorList>
            <person name="Hensen N."/>
            <person name="Bonometti L."/>
            <person name="Westerberg I."/>
            <person name="Brannstrom I.O."/>
            <person name="Guillou S."/>
            <person name="Cros-Aarteil S."/>
            <person name="Calhoun S."/>
            <person name="Haridas S."/>
            <person name="Kuo A."/>
            <person name="Mondo S."/>
            <person name="Pangilinan J."/>
            <person name="Riley R."/>
            <person name="LaButti K."/>
            <person name="Andreopoulos B."/>
            <person name="Lipzen A."/>
            <person name="Chen C."/>
            <person name="Yan M."/>
            <person name="Daum C."/>
            <person name="Ng V."/>
            <person name="Clum A."/>
            <person name="Steindorff A."/>
            <person name="Ohm R.A."/>
            <person name="Martin F."/>
            <person name="Silar P."/>
            <person name="Natvig D.O."/>
            <person name="Lalanne C."/>
            <person name="Gautier V."/>
            <person name="Ament-Velasquez S.L."/>
            <person name="Kruys A."/>
            <person name="Hutchinson M.I."/>
            <person name="Powell A.J."/>
            <person name="Barry K."/>
            <person name="Miller A.N."/>
            <person name="Grigoriev I.V."/>
            <person name="Debuchy R."/>
            <person name="Gladieux P."/>
            <person name="Hiltunen Thoren M."/>
            <person name="Johannesson H."/>
        </authorList>
    </citation>
    <scope>NUCLEOTIDE SEQUENCE</scope>
    <source>
        <strain evidence="2">CBS 141.50</strain>
    </source>
</reference>
<sequence>MSDGINFGSLWNTADVPLGSLVLDIEQAHEDSWKPTDLTKDKDYSVKQNANIVLRVDAFSESWFRVQVLSWLKAVLSRAKSSHLRVTADSGFVYHLADPKRVLRDICRDTKAKEWLEDAAGIRSIYMVTELWTLVDPRLEHAGGKGSVYAGQVPVTDGTTKYAGAGGGHRSGSSEGENLTALGERIYKIKFRKVKLRFAVVSAAAEKEQAGQADGEADSEETAAVKPTMKMGARWKSLLVSRGEGDDPDGEGEVMVEADVEDDDEGEEVGCGGEDAEESEGEYEEVEEEVEEEEEDEEDEEDNIKPRGKTEN</sequence>
<dbReference type="GeneID" id="87818482"/>
<dbReference type="EMBL" id="MU853625">
    <property type="protein sequence ID" value="KAK4140669.1"/>
    <property type="molecule type" value="Genomic_DNA"/>
</dbReference>
<evidence type="ECO:0000313" key="2">
    <source>
        <dbReference type="EMBL" id="KAK4140669.1"/>
    </source>
</evidence>
<feature type="compositionally biased region" description="Basic and acidic residues" evidence="1">
    <location>
        <begin position="303"/>
        <end position="312"/>
    </location>
</feature>
<protein>
    <submittedName>
        <fullName evidence="2">Uncharacterized protein</fullName>
    </submittedName>
</protein>
<gene>
    <name evidence="2" type="ORF">C8A04DRAFT_31757</name>
</gene>
<evidence type="ECO:0000313" key="3">
    <source>
        <dbReference type="Proteomes" id="UP001302676"/>
    </source>
</evidence>
<evidence type="ECO:0000256" key="1">
    <source>
        <dbReference type="SAM" id="MobiDB-lite"/>
    </source>
</evidence>
<feature type="compositionally biased region" description="Acidic residues" evidence="1">
    <location>
        <begin position="246"/>
        <end position="302"/>
    </location>
</feature>
<name>A0AAN6UX56_9PEZI</name>
<organism evidence="2 3">
    <name type="scientific">Dichotomopilus funicola</name>
    <dbReference type="NCBI Taxonomy" id="1934379"/>
    <lineage>
        <taxon>Eukaryota</taxon>
        <taxon>Fungi</taxon>
        <taxon>Dikarya</taxon>
        <taxon>Ascomycota</taxon>
        <taxon>Pezizomycotina</taxon>
        <taxon>Sordariomycetes</taxon>
        <taxon>Sordariomycetidae</taxon>
        <taxon>Sordariales</taxon>
        <taxon>Chaetomiaceae</taxon>
        <taxon>Dichotomopilus</taxon>
    </lineage>
</organism>
<accession>A0AAN6UX56</accession>
<feature type="region of interest" description="Disordered" evidence="1">
    <location>
        <begin position="241"/>
        <end position="312"/>
    </location>
</feature>
<reference evidence="2" key="2">
    <citation type="submission" date="2023-05" db="EMBL/GenBank/DDBJ databases">
        <authorList>
            <consortium name="Lawrence Berkeley National Laboratory"/>
            <person name="Steindorff A."/>
            <person name="Hensen N."/>
            <person name="Bonometti L."/>
            <person name="Westerberg I."/>
            <person name="Brannstrom I.O."/>
            <person name="Guillou S."/>
            <person name="Cros-Aarteil S."/>
            <person name="Calhoun S."/>
            <person name="Haridas S."/>
            <person name="Kuo A."/>
            <person name="Mondo S."/>
            <person name="Pangilinan J."/>
            <person name="Riley R."/>
            <person name="Labutti K."/>
            <person name="Andreopoulos B."/>
            <person name="Lipzen A."/>
            <person name="Chen C."/>
            <person name="Yanf M."/>
            <person name="Daum C."/>
            <person name="Ng V."/>
            <person name="Clum A."/>
            <person name="Ohm R."/>
            <person name="Martin F."/>
            <person name="Silar P."/>
            <person name="Natvig D."/>
            <person name="Lalanne C."/>
            <person name="Gautier V."/>
            <person name="Ament-Velasquez S.L."/>
            <person name="Kruys A."/>
            <person name="Hutchinson M.I."/>
            <person name="Powell A.J."/>
            <person name="Barry K."/>
            <person name="Miller A.N."/>
            <person name="Grigoriev I.V."/>
            <person name="Debuchy R."/>
            <person name="Gladieux P."/>
            <person name="Thoren M.H."/>
            <person name="Johannesson H."/>
        </authorList>
    </citation>
    <scope>NUCLEOTIDE SEQUENCE</scope>
    <source>
        <strain evidence="2">CBS 141.50</strain>
    </source>
</reference>
<dbReference type="RefSeq" id="XP_062634040.1">
    <property type="nucleotide sequence ID" value="XM_062781869.1"/>
</dbReference>
<dbReference type="Proteomes" id="UP001302676">
    <property type="component" value="Unassembled WGS sequence"/>
</dbReference>